<feature type="transmembrane region" description="Helical" evidence="7">
    <location>
        <begin position="12"/>
        <end position="30"/>
    </location>
</feature>
<evidence type="ECO:0000256" key="3">
    <source>
        <dbReference type="ARBA" id="ARBA00022692"/>
    </source>
</evidence>
<feature type="transmembrane region" description="Helical" evidence="7">
    <location>
        <begin position="242"/>
        <end position="266"/>
    </location>
</feature>
<evidence type="ECO:0000256" key="7">
    <source>
        <dbReference type="SAM" id="Phobius"/>
    </source>
</evidence>
<dbReference type="PRINTS" id="PR00176">
    <property type="entry name" value="NANEUSMPORT"/>
</dbReference>
<name>A0ABZ0IRC3_9BACT</name>
<dbReference type="SUPFAM" id="SSF161070">
    <property type="entry name" value="SNF-like"/>
    <property type="match status" value="1"/>
</dbReference>
<dbReference type="Pfam" id="PF00209">
    <property type="entry name" value="SNF"/>
    <property type="match status" value="2"/>
</dbReference>
<keyword evidence="9" id="KW-1185">Reference proteome</keyword>
<evidence type="ECO:0000313" key="8">
    <source>
        <dbReference type="EMBL" id="WOK06983.1"/>
    </source>
</evidence>
<keyword evidence="5 7" id="KW-0472">Membrane</keyword>
<evidence type="ECO:0000256" key="2">
    <source>
        <dbReference type="ARBA" id="ARBA00022448"/>
    </source>
</evidence>
<evidence type="ECO:0000256" key="1">
    <source>
        <dbReference type="ARBA" id="ARBA00004141"/>
    </source>
</evidence>
<evidence type="ECO:0000256" key="4">
    <source>
        <dbReference type="ARBA" id="ARBA00022989"/>
    </source>
</evidence>
<dbReference type="InterPro" id="IPR047218">
    <property type="entry name" value="YocR/YhdH-like"/>
</dbReference>
<reference evidence="8 9" key="1">
    <citation type="journal article" date="2023" name="Microbiol. Resour. Announc.">
        <title>Complete Genome Sequence of Imperialibacter roseus strain P4T.</title>
        <authorList>
            <person name="Tizabi D.R."/>
            <person name="Bachvaroff T."/>
            <person name="Hill R.T."/>
        </authorList>
    </citation>
    <scope>NUCLEOTIDE SEQUENCE [LARGE SCALE GENOMIC DNA]</scope>
    <source>
        <strain evidence="8 9">P4T</strain>
    </source>
</reference>
<feature type="transmembrane region" description="Helical" evidence="7">
    <location>
        <begin position="379"/>
        <end position="400"/>
    </location>
</feature>
<feature type="transmembrane region" description="Helical" evidence="7">
    <location>
        <begin position="421"/>
        <end position="448"/>
    </location>
</feature>
<feature type="transmembrane region" description="Helical" evidence="7">
    <location>
        <begin position="168"/>
        <end position="194"/>
    </location>
</feature>
<dbReference type="PROSITE" id="PS00610">
    <property type="entry name" value="NA_NEUROTRAN_SYMP_1"/>
    <property type="match status" value="1"/>
</dbReference>
<keyword evidence="4 7" id="KW-1133">Transmembrane helix</keyword>
<comment type="similarity">
    <text evidence="6">Belongs to the sodium:neurotransmitter symporter (SNF) (TC 2.A.22) family.</text>
</comment>
<evidence type="ECO:0000313" key="9">
    <source>
        <dbReference type="Proteomes" id="UP001302349"/>
    </source>
</evidence>
<protein>
    <recommendedName>
        <fullName evidence="6">Transporter</fullName>
    </recommendedName>
</protein>
<evidence type="ECO:0000256" key="6">
    <source>
        <dbReference type="RuleBase" id="RU003732"/>
    </source>
</evidence>
<proteinExistence type="inferred from homology"/>
<keyword evidence="6" id="KW-0769">Symport</keyword>
<accession>A0ABZ0IRC3</accession>
<dbReference type="EMBL" id="CP136051">
    <property type="protein sequence ID" value="WOK06983.1"/>
    <property type="molecule type" value="Genomic_DNA"/>
</dbReference>
<dbReference type="NCBIfam" id="NF037979">
    <property type="entry name" value="Na_transp"/>
    <property type="match status" value="1"/>
</dbReference>
<dbReference type="PROSITE" id="PS50267">
    <property type="entry name" value="NA_NEUROTRAN_SYMP_3"/>
    <property type="match status" value="1"/>
</dbReference>
<dbReference type="CDD" id="cd10336">
    <property type="entry name" value="SLC6sbd_Tyt1-Like"/>
    <property type="match status" value="1"/>
</dbReference>
<organism evidence="8 9">
    <name type="scientific">Imperialibacter roseus</name>
    <dbReference type="NCBI Taxonomy" id="1324217"/>
    <lineage>
        <taxon>Bacteria</taxon>
        <taxon>Pseudomonadati</taxon>
        <taxon>Bacteroidota</taxon>
        <taxon>Cytophagia</taxon>
        <taxon>Cytophagales</taxon>
        <taxon>Flammeovirgaceae</taxon>
        <taxon>Imperialibacter</taxon>
    </lineage>
</organism>
<feature type="transmembrane region" description="Helical" evidence="7">
    <location>
        <begin position="294"/>
        <end position="323"/>
    </location>
</feature>
<dbReference type="Proteomes" id="UP001302349">
    <property type="component" value="Chromosome"/>
</dbReference>
<feature type="transmembrane region" description="Helical" evidence="7">
    <location>
        <begin position="83"/>
        <end position="115"/>
    </location>
</feature>
<comment type="subcellular location">
    <subcellularLocation>
        <location evidence="1">Membrane</location>
        <topology evidence="1">Multi-pass membrane protein</topology>
    </subcellularLocation>
</comment>
<dbReference type="InterPro" id="IPR037272">
    <property type="entry name" value="SNS_sf"/>
</dbReference>
<feature type="transmembrane region" description="Helical" evidence="7">
    <location>
        <begin position="135"/>
        <end position="156"/>
    </location>
</feature>
<dbReference type="PANTHER" id="PTHR42948">
    <property type="entry name" value="TRANSPORTER"/>
    <property type="match status" value="1"/>
</dbReference>
<feature type="transmembrane region" description="Helical" evidence="7">
    <location>
        <begin position="42"/>
        <end position="62"/>
    </location>
</feature>
<dbReference type="InterPro" id="IPR000175">
    <property type="entry name" value="Na/ntran_symport"/>
</dbReference>
<feature type="transmembrane region" description="Helical" evidence="7">
    <location>
        <begin position="335"/>
        <end position="359"/>
    </location>
</feature>
<evidence type="ECO:0000256" key="5">
    <source>
        <dbReference type="ARBA" id="ARBA00023136"/>
    </source>
</evidence>
<feature type="transmembrane region" description="Helical" evidence="7">
    <location>
        <begin position="206"/>
        <end position="230"/>
    </location>
</feature>
<gene>
    <name evidence="8" type="ORF">RT717_28365</name>
</gene>
<keyword evidence="2 6" id="KW-0813">Transport</keyword>
<dbReference type="RefSeq" id="WP_317489673.1">
    <property type="nucleotide sequence ID" value="NZ_CP136051.1"/>
</dbReference>
<dbReference type="PANTHER" id="PTHR42948:SF1">
    <property type="entry name" value="TRANSPORTER"/>
    <property type="match status" value="1"/>
</dbReference>
<keyword evidence="3 6" id="KW-0812">Transmembrane</keyword>
<sequence length="454" mass="48576">MARDNWGSKFGFVMAAAGSAVGLGNIWRFPYLTGENGGGAFVFVYFICILLVGAPLLFNEMGLGRFSRKNPVGAFKDTGGSKFWVFGGGILSLCVSFFVLSYYGVIAGWTIGYMYTALFDIPLDFDVFRANPVAILPLFGIFMAASTLIVLGGISGGIEKAAKIMMPVLFILLIVVIIRSVTLPGAMAGIEYYLVPDFSKIGAGTILAALGQAFFSMSIGWGMMITYGSYLPKDSNIVSSGLWVGIMDTGVALLGGLMIFPAVFAFGMQPDQGPTLVFKILPVIFESLPAGGNIIGAFFFLLLCLAALTSSIAMIEVPASFFIDNKNWSRKKAAWVVGIAATVVGLPSALSSGGADIFTNVSITVFGNTYGGVMDIMDFFFGTFFIVIVALMTCLYTGWVMDVTKISDEIAEGAPFFKKELVVGITPAAIWRFFIRFVCPAVIGLVLINMMGIF</sequence>